<reference evidence="2 3" key="1">
    <citation type="journal article" date="2019" name="Genome Biol. Evol.">
        <title>Insights into the evolution of the New World diploid cottons (Gossypium, subgenus Houzingenia) based on genome sequencing.</title>
        <authorList>
            <person name="Grover C.E."/>
            <person name="Arick M.A. 2nd"/>
            <person name="Thrash A."/>
            <person name="Conover J.L."/>
            <person name="Sanders W.S."/>
            <person name="Peterson D.G."/>
            <person name="Frelichowski J.E."/>
            <person name="Scheffler J.A."/>
            <person name="Scheffler B.E."/>
            <person name="Wendel J.F."/>
        </authorList>
    </citation>
    <scope>NUCLEOTIDE SEQUENCE [LARGE SCALE GENOMIC DNA]</scope>
    <source>
        <strain evidence="2">157</strain>
        <tissue evidence="2">Leaf</tissue>
    </source>
</reference>
<dbReference type="CDD" id="cd06222">
    <property type="entry name" value="RNase_H_like"/>
    <property type="match status" value="1"/>
</dbReference>
<comment type="caution">
    <text evidence="2">The sequence shown here is derived from an EMBL/GenBank/DDBJ whole genome shotgun (WGS) entry which is preliminary data.</text>
</comment>
<dbReference type="InterPro" id="IPR002156">
    <property type="entry name" value="RNaseH_domain"/>
</dbReference>
<dbReference type="InterPro" id="IPR012337">
    <property type="entry name" value="RNaseH-like_sf"/>
</dbReference>
<name>A0A7J8LUJ3_9ROSI</name>
<sequence length="145" mass="16806">MNEIDKNKPQTSITINKWRKPSDQIYQRVVLAFVAEALACRRATQIGIDMNWEKVIIEGDSLSIIKKCKTSIPDKSKVCAYIHDIHKLLLKYKECIFEYIPRARNSLAHTLAKETMNNKIVVYLVGGVPEYAEEQEERDRVREPD</sequence>
<proteinExistence type="predicted"/>
<dbReference type="Gene3D" id="3.30.420.10">
    <property type="entry name" value="Ribonuclease H-like superfamily/Ribonuclease H"/>
    <property type="match status" value="1"/>
</dbReference>
<gene>
    <name evidence="2" type="ORF">Golob_026262</name>
</gene>
<dbReference type="SUPFAM" id="SSF53098">
    <property type="entry name" value="Ribonuclease H-like"/>
    <property type="match status" value="1"/>
</dbReference>
<evidence type="ECO:0000259" key="1">
    <source>
        <dbReference type="Pfam" id="PF13456"/>
    </source>
</evidence>
<dbReference type="EMBL" id="JABEZX010000005">
    <property type="protein sequence ID" value="MBA0556135.1"/>
    <property type="molecule type" value="Genomic_DNA"/>
</dbReference>
<accession>A0A7J8LUJ3</accession>
<dbReference type="AlphaFoldDB" id="A0A7J8LUJ3"/>
<dbReference type="InterPro" id="IPR052929">
    <property type="entry name" value="RNase_H-like_EbsB-rel"/>
</dbReference>
<dbReference type="GO" id="GO:0004523">
    <property type="term" value="F:RNA-DNA hybrid ribonuclease activity"/>
    <property type="evidence" value="ECO:0007669"/>
    <property type="project" value="InterPro"/>
</dbReference>
<dbReference type="PANTHER" id="PTHR47074:SF61">
    <property type="entry name" value="RNASE H TYPE-1 DOMAIN-CONTAINING PROTEIN"/>
    <property type="match status" value="1"/>
</dbReference>
<dbReference type="PANTHER" id="PTHR47074">
    <property type="entry name" value="BNAC02G40300D PROTEIN"/>
    <property type="match status" value="1"/>
</dbReference>
<evidence type="ECO:0000313" key="2">
    <source>
        <dbReference type="EMBL" id="MBA0556135.1"/>
    </source>
</evidence>
<dbReference type="InterPro" id="IPR044730">
    <property type="entry name" value="RNase_H-like_dom_plant"/>
</dbReference>
<dbReference type="Pfam" id="PF13456">
    <property type="entry name" value="RVT_3"/>
    <property type="match status" value="1"/>
</dbReference>
<keyword evidence="3" id="KW-1185">Reference proteome</keyword>
<feature type="domain" description="RNase H type-1" evidence="1">
    <location>
        <begin position="32"/>
        <end position="114"/>
    </location>
</feature>
<dbReference type="InterPro" id="IPR036397">
    <property type="entry name" value="RNaseH_sf"/>
</dbReference>
<dbReference type="Proteomes" id="UP000593572">
    <property type="component" value="Unassembled WGS sequence"/>
</dbReference>
<protein>
    <recommendedName>
        <fullName evidence="1">RNase H type-1 domain-containing protein</fullName>
    </recommendedName>
</protein>
<organism evidence="2 3">
    <name type="scientific">Gossypium lobatum</name>
    <dbReference type="NCBI Taxonomy" id="34289"/>
    <lineage>
        <taxon>Eukaryota</taxon>
        <taxon>Viridiplantae</taxon>
        <taxon>Streptophyta</taxon>
        <taxon>Embryophyta</taxon>
        <taxon>Tracheophyta</taxon>
        <taxon>Spermatophyta</taxon>
        <taxon>Magnoliopsida</taxon>
        <taxon>eudicotyledons</taxon>
        <taxon>Gunneridae</taxon>
        <taxon>Pentapetalae</taxon>
        <taxon>rosids</taxon>
        <taxon>malvids</taxon>
        <taxon>Malvales</taxon>
        <taxon>Malvaceae</taxon>
        <taxon>Malvoideae</taxon>
        <taxon>Gossypium</taxon>
    </lineage>
</organism>
<dbReference type="GO" id="GO:0003676">
    <property type="term" value="F:nucleic acid binding"/>
    <property type="evidence" value="ECO:0007669"/>
    <property type="project" value="InterPro"/>
</dbReference>
<evidence type="ECO:0000313" key="3">
    <source>
        <dbReference type="Proteomes" id="UP000593572"/>
    </source>
</evidence>